<proteinExistence type="predicted"/>
<keyword evidence="3" id="KW-1185">Reference proteome</keyword>
<dbReference type="SUPFAM" id="SSF52980">
    <property type="entry name" value="Restriction endonuclease-like"/>
    <property type="match status" value="1"/>
</dbReference>
<dbReference type="AlphaFoldDB" id="A0A9X2KQ49"/>
<dbReference type="InterPro" id="IPR011335">
    <property type="entry name" value="Restrct_endonuc-II-like"/>
</dbReference>
<dbReference type="Proteomes" id="UP001139486">
    <property type="component" value="Unassembled WGS sequence"/>
</dbReference>
<organism evidence="2 3">
    <name type="scientific">Sphingomonas liriopis</name>
    <dbReference type="NCBI Taxonomy" id="2949094"/>
    <lineage>
        <taxon>Bacteria</taxon>
        <taxon>Pseudomonadati</taxon>
        <taxon>Pseudomonadota</taxon>
        <taxon>Alphaproteobacteria</taxon>
        <taxon>Sphingomonadales</taxon>
        <taxon>Sphingomonadaceae</taxon>
        <taxon>Sphingomonas</taxon>
    </lineage>
</organism>
<gene>
    <name evidence="2" type="ORF">M9979_06860</name>
</gene>
<reference evidence="2" key="1">
    <citation type="submission" date="2022-05" db="EMBL/GenBank/DDBJ databases">
        <title>Sphingomonas sp. strain RP10 Genome sequencing and assembly.</title>
        <authorList>
            <person name="Kim I."/>
        </authorList>
    </citation>
    <scope>NUCLEOTIDE SEQUENCE</scope>
    <source>
        <strain evidence="2">RP10</strain>
    </source>
</reference>
<dbReference type="Gene3D" id="3.90.1570.10">
    <property type="entry name" value="tt1808, chain A"/>
    <property type="match status" value="1"/>
</dbReference>
<dbReference type="PANTHER" id="PTHR36558">
    <property type="entry name" value="GLR1098 PROTEIN"/>
    <property type="match status" value="1"/>
</dbReference>
<protein>
    <submittedName>
        <fullName evidence="2">Uma2 family endonuclease</fullName>
    </submittedName>
</protein>
<dbReference type="InterPro" id="IPR012296">
    <property type="entry name" value="Nuclease_put_TT1808"/>
</dbReference>
<dbReference type="EMBL" id="JAMLDY010000006">
    <property type="protein sequence ID" value="MCP3734592.1"/>
    <property type="molecule type" value="Genomic_DNA"/>
</dbReference>
<dbReference type="CDD" id="cd06260">
    <property type="entry name" value="DUF820-like"/>
    <property type="match status" value="1"/>
</dbReference>
<evidence type="ECO:0000313" key="3">
    <source>
        <dbReference type="Proteomes" id="UP001139486"/>
    </source>
</evidence>
<dbReference type="Pfam" id="PF05685">
    <property type="entry name" value="Uma2"/>
    <property type="match status" value="1"/>
</dbReference>
<keyword evidence="2" id="KW-0378">Hydrolase</keyword>
<dbReference type="InterPro" id="IPR008538">
    <property type="entry name" value="Uma2"/>
</dbReference>
<dbReference type="RefSeq" id="WP_254288587.1">
    <property type="nucleotide sequence ID" value="NZ_JAMLDY010000006.1"/>
</dbReference>
<dbReference type="GO" id="GO:0004519">
    <property type="term" value="F:endonuclease activity"/>
    <property type="evidence" value="ECO:0007669"/>
    <property type="project" value="UniProtKB-KW"/>
</dbReference>
<evidence type="ECO:0000259" key="1">
    <source>
        <dbReference type="Pfam" id="PF05685"/>
    </source>
</evidence>
<accession>A0A9X2KQ49</accession>
<name>A0A9X2KQ49_9SPHN</name>
<dbReference type="PANTHER" id="PTHR36558:SF1">
    <property type="entry name" value="RESTRICTION ENDONUCLEASE DOMAIN-CONTAINING PROTEIN-RELATED"/>
    <property type="match status" value="1"/>
</dbReference>
<comment type="caution">
    <text evidence="2">The sequence shown here is derived from an EMBL/GenBank/DDBJ whole genome shotgun (WGS) entry which is preliminary data.</text>
</comment>
<feature type="domain" description="Putative restriction endonuclease" evidence="1">
    <location>
        <begin position="13"/>
        <end position="169"/>
    </location>
</feature>
<evidence type="ECO:0000313" key="2">
    <source>
        <dbReference type="EMBL" id="MCP3734592.1"/>
    </source>
</evidence>
<sequence>MATQPVYPPLTADEFLDIDFGEKKAELDNGVIRMMAGGTARHAKVQGNIFLALGTRLRGTGCAPYNSDMATKTHDLSIRYPDVSVFCNRDTPANDDAKAFDDPHILFEVLSAGTARTDLRVKLDEYKALASVDTIVFVDIATERLRIVQRTGAHAWQDESHEAPVDLPLPLLGLVVAHDEIFARD</sequence>
<keyword evidence="2" id="KW-0540">Nuclease</keyword>
<keyword evidence="2" id="KW-0255">Endonuclease</keyword>